<dbReference type="Proteomes" id="UP000478052">
    <property type="component" value="Unassembled WGS sequence"/>
</dbReference>
<dbReference type="AlphaFoldDB" id="A0A6G0YB24"/>
<evidence type="ECO:0000313" key="2">
    <source>
        <dbReference type="Proteomes" id="UP000478052"/>
    </source>
</evidence>
<sequence length="93" mass="10284">MEKPQTFESLKSISSLYEVHAHSILANSTKRKLLIEYYNTNNELNDTIRGNLVDLLHANGSNNLDVQIGTWSFLNNYSKQISVSLPAGDGGSS</sequence>
<protein>
    <submittedName>
        <fullName evidence="1">Uncharacterized protein</fullName>
    </submittedName>
</protein>
<organism evidence="1 2">
    <name type="scientific">Aphis craccivora</name>
    <name type="common">Cowpea aphid</name>
    <dbReference type="NCBI Taxonomy" id="307492"/>
    <lineage>
        <taxon>Eukaryota</taxon>
        <taxon>Metazoa</taxon>
        <taxon>Ecdysozoa</taxon>
        <taxon>Arthropoda</taxon>
        <taxon>Hexapoda</taxon>
        <taxon>Insecta</taxon>
        <taxon>Pterygota</taxon>
        <taxon>Neoptera</taxon>
        <taxon>Paraneoptera</taxon>
        <taxon>Hemiptera</taxon>
        <taxon>Sternorrhyncha</taxon>
        <taxon>Aphidomorpha</taxon>
        <taxon>Aphidoidea</taxon>
        <taxon>Aphididae</taxon>
        <taxon>Aphidini</taxon>
        <taxon>Aphis</taxon>
        <taxon>Aphis</taxon>
    </lineage>
</organism>
<dbReference type="EMBL" id="VUJU01005055">
    <property type="protein sequence ID" value="KAF0752436.1"/>
    <property type="molecule type" value="Genomic_DNA"/>
</dbReference>
<gene>
    <name evidence="1" type="ORF">FWK35_00015216</name>
</gene>
<evidence type="ECO:0000313" key="1">
    <source>
        <dbReference type="EMBL" id="KAF0752436.1"/>
    </source>
</evidence>
<accession>A0A6G0YB24</accession>
<name>A0A6G0YB24_APHCR</name>
<reference evidence="1 2" key="1">
    <citation type="submission" date="2019-08" db="EMBL/GenBank/DDBJ databases">
        <title>Whole genome of Aphis craccivora.</title>
        <authorList>
            <person name="Voronova N.V."/>
            <person name="Shulinski R.S."/>
            <person name="Bandarenka Y.V."/>
            <person name="Zhorov D.G."/>
            <person name="Warner D."/>
        </authorList>
    </citation>
    <scope>NUCLEOTIDE SEQUENCE [LARGE SCALE GENOMIC DNA]</scope>
    <source>
        <strain evidence="1">180601</strain>
        <tissue evidence="1">Whole Body</tissue>
    </source>
</reference>
<keyword evidence="2" id="KW-1185">Reference proteome</keyword>
<comment type="caution">
    <text evidence="1">The sequence shown here is derived from an EMBL/GenBank/DDBJ whole genome shotgun (WGS) entry which is preliminary data.</text>
</comment>
<proteinExistence type="predicted"/>